<feature type="transmembrane region" description="Helical" evidence="9">
    <location>
        <begin position="482"/>
        <end position="503"/>
    </location>
</feature>
<evidence type="ECO:0000256" key="4">
    <source>
        <dbReference type="ARBA" id="ARBA00022741"/>
    </source>
</evidence>
<organism evidence="11 12">
    <name type="scientific">Acanthamoeba castellanii (strain ATCC 30010 / Neff)</name>
    <dbReference type="NCBI Taxonomy" id="1257118"/>
    <lineage>
        <taxon>Eukaryota</taxon>
        <taxon>Amoebozoa</taxon>
        <taxon>Discosea</taxon>
        <taxon>Longamoebia</taxon>
        <taxon>Centramoebida</taxon>
        <taxon>Acanthamoebidae</taxon>
        <taxon>Acanthamoeba</taxon>
    </lineage>
</organism>
<evidence type="ECO:0000256" key="1">
    <source>
        <dbReference type="ARBA" id="ARBA00004141"/>
    </source>
</evidence>
<dbReference type="GO" id="GO:0140359">
    <property type="term" value="F:ABC-type transporter activity"/>
    <property type="evidence" value="ECO:0007669"/>
    <property type="project" value="InterPro"/>
</dbReference>
<dbReference type="GO" id="GO:0016020">
    <property type="term" value="C:membrane"/>
    <property type="evidence" value="ECO:0007669"/>
    <property type="project" value="UniProtKB-SubCell"/>
</dbReference>
<feature type="transmembrane region" description="Helical" evidence="9">
    <location>
        <begin position="592"/>
        <end position="611"/>
    </location>
</feature>
<dbReference type="VEuPathDB" id="AmoebaDB:ACA1_113800"/>
<keyword evidence="5" id="KW-0067">ATP-binding</keyword>
<dbReference type="InterPro" id="IPR003439">
    <property type="entry name" value="ABC_transporter-like_ATP-bd"/>
</dbReference>
<dbReference type="InterPro" id="IPR027417">
    <property type="entry name" value="P-loop_NTPase"/>
</dbReference>
<reference evidence="11 12" key="1">
    <citation type="journal article" date="2013" name="Genome Biol.">
        <title>Genome of Acanthamoeba castellanii highlights extensive lateral gene transfer and early evolution of tyrosine kinase signaling.</title>
        <authorList>
            <person name="Clarke M."/>
            <person name="Lohan A.J."/>
            <person name="Liu B."/>
            <person name="Lagkouvardos I."/>
            <person name="Roy S."/>
            <person name="Zafar N."/>
            <person name="Bertelli C."/>
            <person name="Schilde C."/>
            <person name="Kianianmomeni A."/>
            <person name="Burglin T.R."/>
            <person name="Frech C."/>
            <person name="Turcotte B."/>
            <person name="Kopec K.O."/>
            <person name="Synnott J.M."/>
            <person name="Choo C."/>
            <person name="Paponov I."/>
            <person name="Finkler A."/>
            <person name="Soon Heng Tan C."/>
            <person name="Hutchins A.P."/>
            <person name="Weinmeier T."/>
            <person name="Rattei T."/>
            <person name="Chu J.S."/>
            <person name="Gimenez G."/>
            <person name="Irimia M."/>
            <person name="Rigden D.J."/>
            <person name="Fitzpatrick D.A."/>
            <person name="Lorenzo-Morales J."/>
            <person name="Bateman A."/>
            <person name="Chiu C.H."/>
            <person name="Tang P."/>
            <person name="Hegemann P."/>
            <person name="Fromm H."/>
            <person name="Raoult D."/>
            <person name="Greub G."/>
            <person name="Miranda-Saavedra D."/>
            <person name="Chen N."/>
            <person name="Nash P."/>
            <person name="Ginger M.L."/>
            <person name="Horn M."/>
            <person name="Schaap P."/>
            <person name="Caler L."/>
            <person name="Loftus B."/>
        </authorList>
    </citation>
    <scope>NUCLEOTIDE SEQUENCE [LARGE SCALE GENOMIC DNA]</scope>
    <source>
        <strain evidence="11 12">Neff</strain>
    </source>
</reference>
<evidence type="ECO:0000256" key="5">
    <source>
        <dbReference type="ARBA" id="ARBA00022840"/>
    </source>
</evidence>
<evidence type="ECO:0000256" key="2">
    <source>
        <dbReference type="ARBA" id="ARBA00022448"/>
    </source>
</evidence>
<dbReference type="Gene3D" id="3.40.50.300">
    <property type="entry name" value="P-loop containing nucleotide triphosphate hydrolases"/>
    <property type="match status" value="1"/>
</dbReference>
<dbReference type="Pfam" id="PF19055">
    <property type="entry name" value="ABC2_membrane_7"/>
    <property type="match status" value="1"/>
</dbReference>
<evidence type="ECO:0000313" key="11">
    <source>
        <dbReference type="EMBL" id="ELR20034.1"/>
    </source>
</evidence>
<dbReference type="SUPFAM" id="SSF52540">
    <property type="entry name" value="P-loop containing nucleoside triphosphate hydrolases"/>
    <property type="match status" value="1"/>
</dbReference>
<evidence type="ECO:0000256" key="3">
    <source>
        <dbReference type="ARBA" id="ARBA00022692"/>
    </source>
</evidence>
<dbReference type="GO" id="GO:0016887">
    <property type="term" value="F:ATP hydrolysis activity"/>
    <property type="evidence" value="ECO:0007669"/>
    <property type="project" value="InterPro"/>
</dbReference>
<evidence type="ECO:0000313" key="12">
    <source>
        <dbReference type="Proteomes" id="UP000011083"/>
    </source>
</evidence>
<keyword evidence="7 9" id="KW-0472">Membrane</keyword>
<dbReference type="Pfam" id="PF00005">
    <property type="entry name" value="ABC_tran"/>
    <property type="match status" value="1"/>
</dbReference>
<dbReference type="InterPro" id="IPR043926">
    <property type="entry name" value="ABCG_dom"/>
</dbReference>
<evidence type="ECO:0000259" key="10">
    <source>
        <dbReference type="PROSITE" id="PS50893"/>
    </source>
</evidence>
<dbReference type="RefSeq" id="XP_004342144.1">
    <property type="nucleotide sequence ID" value="XM_004342095.1"/>
</dbReference>
<keyword evidence="4" id="KW-0547">Nucleotide-binding</keyword>
<feature type="region of interest" description="Disordered" evidence="8">
    <location>
        <begin position="392"/>
        <end position="417"/>
    </location>
</feature>
<dbReference type="SMART" id="SM00382">
    <property type="entry name" value="AAA"/>
    <property type="match status" value="1"/>
</dbReference>
<evidence type="ECO:0000256" key="6">
    <source>
        <dbReference type="ARBA" id="ARBA00022989"/>
    </source>
</evidence>
<comment type="subcellular location">
    <subcellularLocation>
        <location evidence="1">Membrane</location>
        <topology evidence="1">Multi-pass membrane protein</topology>
    </subcellularLocation>
</comment>
<keyword evidence="3 9" id="KW-0812">Transmembrane</keyword>
<feature type="domain" description="ABC transporter" evidence="10">
    <location>
        <begin position="115"/>
        <end position="354"/>
    </location>
</feature>
<dbReference type="InterPro" id="IPR003593">
    <property type="entry name" value="AAA+_ATPase"/>
</dbReference>
<gene>
    <name evidence="11" type="ORF">ACA1_113800</name>
</gene>
<dbReference type="InterPro" id="IPR013525">
    <property type="entry name" value="ABC2_TM"/>
</dbReference>
<keyword evidence="2" id="KW-0813">Transport</keyword>
<feature type="transmembrane region" description="Helical" evidence="9">
    <location>
        <begin position="524"/>
        <end position="550"/>
    </location>
</feature>
<evidence type="ECO:0000256" key="7">
    <source>
        <dbReference type="ARBA" id="ARBA00023136"/>
    </source>
</evidence>
<accession>L8H3E9</accession>
<dbReference type="OMA" id="MPRHLTY"/>
<dbReference type="PANTHER" id="PTHR48041:SF139">
    <property type="entry name" value="PROTEIN SCARLET"/>
    <property type="match status" value="1"/>
</dbReference>
<feature type="transmembrane region" description="Helical" evidence="9">
    <location>
        <begin position="679"/>
        <end position="701"/>
    </location>
</feature>
<dbReference type="InterPro" id="IPR050352">
    <property type="entry name" value="ABCG_transporters"/>
</dbReference>
<dbReference type="KEGG" id="acan:ACA1_113800"/>
<dbReference type="AlphaFoldDB" id="L8H3E9"/>
<dbReference type="PANTHER" id="PTHR48041">
    <property type="entry name" value="ABC TRANSPORTER G FAMILY MEMBER 28"/>
    <property type="match status" value="1"/>
</dbReference>
<feature type="transmembrane region" description="Helical" evidence="9">
    <location>
        <begin position="447"/>
        <end position="470"/>
    </location>
</feature>
<dbReference type="Proteomes" id="UP000011083">
    <property type="component" value="Unassembled WGS sequence"/>
</dbReference>
<sequence>MSSSSSSSDGESVELQDWAGQRKIRDVEAGLADGGDDASGGKLPHQHGLVVGGDEENGLGVVSKYAKVNQPCPFSVHPPKSRYNLEWRNINYKVVIPLPPSNLFVKLLLKLPIPNTIANYFKTKKEVPILNNVSGRVAAGQVVAIMGPTGSGKTTLLNVLARRIKLNVTGDILVNGEPVQGRQLKRRMAYVLQDDIFFPNLTVRDTISYTAYLKLPKSLSWKEKRERVEDIITEMGIQRCSNTIVGGGWVRGVSGGERKRTNIANELVNNPSLVFLDEPTSGLDAATSLGLIVTLKNLAKSGHTVVTTIHQPSSSMFMMFDNVVLLAEGGWVVYSGSSAGVLPYCARLGLHSPPRYNPADFMLEVVTSTETIADGRTVRQLLIDTYAENEAKRGDGDGSSKAKPVQLDDEEREAVRDMKKGKKYPTSFFAQTWVMAVRSFKQRRHDILSWMHLIQIALIALLGGLLWFQMDKKESAIGDRTGFLFFSTMFWIMHTWFLSLFAFPPERAVLTKERATGTYRLSAYFLGKTLAETPLELILPILFSCISYWMVGLSDYAGNFFFFVLIMCLFVLMGNSIGLFIGATVPDVKKALTMSVIVVLGSVLLGGFFIARENLPVWIAWARWISFMKYAYELVLINEFALSHDQTFTPAATRSAYNSVGAPITGGQVLDHYGVETNWWGDIIFVVGVILVTRLLGYLSLRFLNKPRM</sequence>
<dbReference type="PROSITE" id="PS50893">
    <property type="entry name" value="ABC_TRANSPORTER_2"/>
    <property type="match status" value="1"/>
</dbReference>
<evidence type="ECO:0000256" key="8">
    <source>
        <dbReference type="SAM" id="MobiDB-lite"/>
    </source>
</evidence>
<name>L8H3E9_ACACF</name>
<keyword evidence="6 9" id="KW-1133">Transmembrane helix</keyword>
<evidence type="ECO:0000256" key="9">
    <source>
        <dbReference type="SAM" id="Phobius"/>
    </source>
</evidence>
<proteinExistence type="predicted"/>
<feature type="transmembrane region" description="Helical" evidence="9">
    <location>
        <begin position="556"/>
        <end position="580"/>
    </location>
</feature>
<feature type="region of interest" description="Disordered" evidence="8">
    <location>
        <begin position="1"/>
        <end position="21"/>
    </location>
</feature>
<protein>
    <submittedName>
        <fullName evidence="11">ABC2 type transporter superfamily protein</fullName>
    </submittedName>
</protein>
<keyword evidence="12" id="KW-1185">Reference proteome</keyword>
<dbReference type="GeneID" id="14920874"/>
<dbReference type="EMBL" id="KB007926">
    <property type="protein sequence ID" value="ELR20034.1"/>
    <property type="molecule type" value="Genomic_DNA"/>
</dbReference>
<dbReference type="OrthoDB" id="66620at2759"/>
<dbReference type="Pfam" id="PF01061">
    <property type="entry name" value="ABC2_membrane"/>
    <property type="match status" value="1"/>
</dbReference>
<dbReference type="GO" id="GO:0005524">
    <property type="term" value="F:ATP binding"/>
    <property type="evidence" value="ECO:0007669"/>
    <property type="project" value="UniProtKB-KW"/>
</dbReference>